<dbReference type="AlphaFoldDB" id="E8RVV4"/>
<evidence type="ECO:0000313" key="1">
    <source>
        <dbReference type="EMBL" id="ADU15376.1"/>
    </source>
</evidence>
<accession>E8RVV4</accession>
<dbReference type="RefSeq" id="WP_013481189.1">
    <property type="nucleotide sequence ID" value="NC_014819.1"/>
</dbReference>
<protein>
    <submittedName>
        <fullName evidence="1">Uncharacterized protein</fullName>
    </submittedName>
</protein>
<gene>
    <name evidence="1" type="ordered locus">Astex_3765</name>
</gene>
<dbReference type="OrthoDB" id="9795766at2"/>
<dbReference type="HOGENOM" id="CLU_2476651_0_0_5"/>
<dbReference type="Proteomes" id="UP000001492">
    <property type="component" value="Plasmid pASTEX02"/>
</dbReference>
<dbReference type="InterPro" id="IPR037914">
    <property type="entry name" value="SpoVT-AbrB_sf"/>
</dbReference>
<evidence type="ECO:0000313" key="2">
    <source>
        <dbReference type="Proteomes" id="UP000001492"/>
    </source>
</evidence>
<geneLocation type="plasmid" evidence="1 2">
    <name>pASTEX02</name>
</geneLocation>
<keyword evidence="1" id="KW-0614">Plasmid</keyword>
<name>E8RVV4_ASTEC</name>
<proteinExistence type="predicted"/>
<dbReference type="Gene3D" id="2.10.260.10">
    <property type="match status" value="1"/>
</dbReference>
<reference evidence="2" key="1">
    <citation type="submission" date="2010-12" db="EMBL/GenBank/DDBJ databases">
        <title>Complete sequence of plasmid 2 of Asticcacaulis excentricus CB 48.</title>
        <authorList>
            <consortium name="US DOE Joint Genome Institute"/>
            <person name="Lucas S."/>
            <person name="Copeland A."/>
            <person name="Lapidus A."/>
            <person name="Cheng J.-F."/>
            <person name="Bruce D."/>
            <person name="Goodwin L."/>
            <person name="Pitluck S."/>
            <person name="Teshima H."/>
            <person name="Davenport K."/>
            <person name="Detter J.C."/>
            <person name="Han C."/>
            <person name="Tapia R."/>
            <person name="Land M."/>
            <person name="Hauser L."/>
            <person name="Jeffries C."/>
            <person name="Kyrpides N."/>
            <person name="Ivanova N."/>
            <person name="Ovchinnikova G."/>
            <person name="Brun Y.V."/>
            <person name="Woyke T."/>
        </authorList>
    </citation>
    <scope>NUCLEOTIDE SEQUENCE [LARGE SCALE GENOMIC DNA]</scope>
    <source>
        <strain evidence="2">ATCC 15261 / DSM 4724 / KCTC 12464 / NCIMB 9791 / VKM B-1370 / CB 48</strain>
        <plasmid evidence="2">pASTEX02</plasmid>
    </source>
</reference>
<dbReference type="SUPFAM" id="SSF89447">
    <property type="entry name" value="AbrB/MazE/MraZ-like"/>
    <property type="match status" value="1"/>
</dbReference>
<keyword evidence="2" id="KW-1185">Reference proteome</keyword>
<sequence>MSVITHLKKSGNSLALHMPKDFTAAHNLTPSLRFRMDFIDGKIVVEPFHMPSDEEAEHNRLFDELTFGMSPDTVDASLLKGKPRGEELL</sequence>
<dbReference type="EMBL" id="CP002398">
    <property type="protein sequence ID" value="ADU15376.1"/>
    <property type="molecule type" value="Genomic_DNA"/>
</dbReference>
<organism evidence="1 2">
    <name type="scientific">Asticcacaulis excentricus (strain ATCC 15261 / DSM 4724 / KCTC 12464 / NCIMB 9791 / VKM B-1370 / CB 48)</name>
    <dbReference type="NCBI Taxonomy" id="573065"/>
    <lineage>
        <taxon>Bacteria</taxon>
        <taxon>Pseudomonadati</taxon>
        <taxon>Pseudomonadota</taxon>
        <taxon>Alphaproteobacteria</taxon>
        <taxon>Caulobacterales</taxon>
        <taxon>Caulobacteraceae</taxon>
        <taxon>Asticcacaulis</taxon>
    </lineage>
</organism>
<dbReference type="KEGG" id="aex:Astex_3765"/>